<evidence type="ECO:0000259" key="2">
    <source>
        <dbReference type="Pfam" id="PF20157"/>
    </source>
</evidence>
<dbReference type="InterPro" id="IPR045376">
    <property type="entry name" value="Maf_N"/>
</dbReference>
<evidence type="ECO:0000313" key="3">
    <source>
        <dbReference type="EMBL" id="MDA3968687.1"/>
    </source>
</evidence>
<accession>A0ABT4VDA9</accession>
<dbReference type="PANTHER" id="PTHR41786:SF1">
    <property type="entry name" value="6-HYDROXYMETHYLPTERIN DIPHOSPHOKINASE MPTE-LIKE DOMAIN-CONTAINING PROTEIN"/>
    <property type="match status" value="1"/>
</dbReference>
<sequence length="638" mass="72093">MGILEILRSSSCEEIQKFCEQRFSNNMTFFAEYYPHLITPLQQPANDYRLYIGKEGINIIDVKNNTLVYDIVDGKSMMLDISEDLAYNPPINKKWDRYFGSETSIMGDEFRNTAKMCNGLLEFVTNNKATTQAYHLPNGLLPSITMLGLGGGIALQILAENYFIHSFLIFEENLDMFRIACFFIDFPLLFVKTNNNSGYMFIESLINREAIISYFALRRFSACAIRFELAMYNTPTIQSVKDIIYEAHSLAMRGWGTFEDEIIGVTNKKATKTSRILIEPKRVNAPICVVGNGPSLDSLLPFIKDNKDKMIIFSCGTALKPLLNYGIKPDFQIEIERHDYLDKVLLEAPLDDIPLLCASVLNKNAKEVAKELYIFEREGSAAAALNRPKFQVGFAAPFVGNAGAALAAYLGSDVLLCGIDCGYKKGSTKHAKGSHYGEEKAEIPEDAYRVDGNFSDDIYSDSLFSLSRATLEEAFARLNPFNVLNLSDGAYIKGAKPTLADEFELKKINKKQEIKNLKSLFGDPSEIGFYSKDDKIYMFEILAFKRHLSDMFKQKITNKKDLFNCLDRFIDEIVKVAKRDDFITILFGGSISHFLYTIALAALHIPSDNILPLWKKAGELFDENCEKMIAEFRETLKL</sequence>
<protein>
    <submittedName>
        <fullName evidence="3">DUF115 domain-containing protein</fullName>
    </submittedName>
</protein>
<dbReference type="PANTHER" id="PTHR41786">
    <property type="entry name" value="MOTILITY ACCESSORY FACTOR MAF"/>
    <property type="match status" value="1"/>
</dbReference>
<feature type="domain" description="Glycosyltransferase Maf N-terminal" evidence="2">
    <location>
        <begin position="22"/>
        <end position="199"/>
    </location>
</feature>
<evidence type="ECO:0000313" key="4">
    <source>
        <dbReference type="Proteomes" id="UP001210261"/>
    </source>
</evidence>
<dbReference type="Proteomes" id="UP001210261">
    <property type="component" value="Unassembled WGS sequence"/>
</dbReference>
<dbReference type="Pfam" id="PF01973">
    <property type="entry name" value="MptE-like"/>
    <property type="match status" value="1"/>
</dbReference>
<dbReference type="InterPro" id="IPR002826">
    <property type="entry name" value="MptE-like"/>
</dbReference>
<gene>
    <name evidence="3" type="ORF">PF021_03245</name>
</gene>
<dbReference type="EMBL" id="JAQHXR010000001">
    <property type="protein sequence ID" value="MDA3968687.1"/>
    <property type="molecule type" value="Genomic_DNA"/>
</dbReference>
<organism evidence="3 4">
    <name type="scientific">Helicobacter ibis</name>
    <dbReference type="NCBI Taxonomy" id="2962633"/>
    <lineage>
        <taxon>Bacteria</taxon>
        <taxon>Pseudomonadati</taxon>
        <taxon>Campylobacterota</taxon>
        <taxon>Epsilonproteobacteria</taxon>
        <taxon>Campylobacterales</taxon>
        <taxon>Helicobacteraceae</taxon>
        <taxon>Helicobacter</taxon>
    </lineage>
</organism>
<evidence type="ECO:0000259" key="1">
    <source>
        <dbReference type="Pfam" id="PF01973"/>
    </source>
</evidence>
<keyword evidence="4" id="KW-1185">Reference proteome</keyword>
<reference evidence="3 4" key="1">
    <citation type="submission" date="2023-01" db="EMBL/GenBank/DDBJ databases">
        <title>Description of Helicobacter ibis sp. nov. isolated from faecal droppings of black-faced ibis (Theristicus melanopis).</title>
        <authorList>
            <person name="Lopez-Cantillo M."/>
            <person name="Vidal-Veuthey B."/>
            <person name="Mella A."/>
            <person name="De La Haba R."/>
            <person name="Collado L."/>
        </authorList>
    </citation>
    <scope>NUCLEOTIDE SEQUENCE [LARGE SCALE GENOMIC DNA]</scope>
    <source>
        <strain evidence="3 4">A82</strain>
    </source>
</reference>
<name>A0ABT4VDA9_9HELI</name>
<comment type="caution">
    <text evidence="3">The sequence shown here is derived from an EMBL/GenBank/DDBJ whole genome shotgun (WGS) entry which is preliminary data.</text>
</comment>
<dbReference type="RefSeq" id="WP_271020962.1">
    <property type="nucleotide sequence ID" value="NZ_JAQHXR010000001.1"/>
</dbReference>
<feature type="domain" description="6-hydroxymethylpterin diphosphokinase MptE-like" evidence="1">
    <location>
        <begin position="271"/>
        <end position="425"/>
    </location>
</feature>
<proteinExistence type="predicted"/>
<dbReference type="Pfam" id="PF20157">
    <property type="entry name" value="Maf_flag10_N"/>
    <property type="match status" value="1"/>
</dbReference>